<dbReference type="InterPro" id="IPR029063">
    <property type="entry name" value="SAM-dependent_MTases_sf"/>
</dbReference>
<keyword evidence="7 12" id="KW-0808">Transferase</keyword>
<sequence>MIAYLVSEHVLTPGASGVERLIQALRAVPRHLFVPPRAWASPQGWRGEERVIDATADYGDWWDAAYTNTAIVTQRDDGAAEPTDNERLPTSSLSCPYIAMTWLRELEVDRRHCVLDIGTGTGWTAAVLAHLTDDNVVSIDIDPAITQQAEKNLALTGLSPTIITGDGAAGHAVGAPYDRVHVACGVSDIPYPWIEQTRPGGVIVLPYMPHPHAWGALLQLRVRDDGSAIGTFRDSGGYMMMRSQRPGRWPAYSGDSFESTTQVDPREIWSALDAGFGLSLASAAPHIIITGSGWEQSDDWSGWVMRLRDLRGDGWAVASARPGEDTDVVQTCARQLWTQLETAFMEWLCAGRPDRSAYRMLVTPSGQEVRLT</sequence>
<dbReference type="Gene3D" id="3.40.50.150">
    <property type="entry name" value="Vaccinia Virus protein VP39"/>
    <property type="match status" value="1"/>
</dbReference>
<evidence type="ECO:0000256" key="1">
    <source>
        <dbReference type="ARBA" id="ARBA00004496"/>
    </source>
</evidence>
<evidence type="ECO:0000256" key="8">
    <source>
        <dbReference type="ARBA" id="ARBA00022691"/>
    </source>
</evidence>
<comment type="subcellular location">
    <subcellularLocation>
        <location evidence="1">Cytoplasm</location>
    </subcellularLocation>
</comment>
<dbReference type="GO" id="GO:0004719">
    <property type="term" value="F:protein-L-isoaspartate (D-aspartate) O-methyltransferase activity"/>
    <property type="evidence" value="ECO:0007669"/>
    <property type="project" value="UniProtKB-EC"/>
</dbReference>
<keyword evidence="8" id="KW-0949">S-adenosyl-L-methionine</keyword>
<keyword evidence="6 12" id="KW-0489">Methyltransferase</keyword>
<evidence type="ECO:0000313" key="12">
    <source>
        <dbReference type="EMBL" id="MBB5075018.1"/>
    </source>
</evidence>
<evidence type="ECO:0000256" key="2">
    <source>
        <dbReference type="ARBA" id="ARBA00005369"/>
    </source>
</evidence>
<dbReference type="Proteomes" id="UP000568380">
    <property type="component" value="Unassembled WGS sequence"/>
</dbReference>
<evidence type="ECO:0000256" key="9">
    <source>
        <dbReference type="ARBA" id="ARBA00030757"/>
    </source>
</evidence>
<accession>A0A7W7ZY59</accession>
<dbReference type="Pfam" id="PF01135">
    <property type="entry name" value="PCMT"/>
    <property type="match status" value="1"/>
</dbReference>
<reference evidence="12 13" key="1">
    <citation type="submission" date="2020-08" db="EMBL/GenBank/DDBJ databases">
        <title>Genomic Encyclopedia of Type Strains, Phase IV (KMG-IV): sequencing the most valuable type-strain genomes for metagenomic binning, comparative biology and taxonomic classification.</title>
        <authorList>
            <person name="Goeker M."/>
        </authorList>
    </citation>
    <scope>NUCLEOTIDE SEQUENCE [LARGE SCALE GENOMIC DNA]</scope>
    <source>
        <strain evidence="12 13">DSM 45385</strain>
    </source>
</reference>
<dbReference type="GO" id="GO:0005737">
    <property type="term" value="C:cytoplasm"/>
    <property type="evidence" value="ECO:0007669"/>
    <property type="project" value="UniProtKB-SubCell"/>
</dbReference>
<dbReference type="InterPro" id="IPR000682">
    <property type="entry name" value="PCMT"/>
</dbReference>
<dbReference type="EMBL" id="JACHIN010000001">
    <property type="protein sequence ID" value="MBB5075018.1"/>
    <property type="molecule type" value="Genomic_DNA"/>
</dbReference>
<organism evidence="12 13">
    <name type="scientific">Nonomuraea endophytica</name>
    <dbReference type="NCBI Taxonomy" id="714136"/>
    <lineage>
        <taxon>Bacteria</taxon>
        <taxon>Bacillati</taxon>
        <taxon>Actinomycetota</taxon>
        <taxon>Actinomycetes</taxon>
        <taxon>Streptosporangiales</taxon>
        <taxon>Streptosporangiaceae</taxon>
        <taxon>Nonomuraea</taxon>
    </lineage>
</organism>
<comment type="similarity">
    <text evidence="2">Belongs to the methyltransferase superfamily. L-isoaspartyl/D-aspartyl protein methyltransferase family.</text>
</comment>
<keyword evidence="13" id="KW-1185">Reference proteome</keyword>
<evidence type="ECO:0000256" key="5">
    <source>
        <dbReference type="ARBA" id="ARBA00022490"/>
    </source>
</evidence>
<keyword evidence="5" id="KW-0963">Cytoplasm</keyword>
<gene>
    <name evidence="12" type="ORF">HNR40_000464</name>
</gene>
<dbReference type="PANTHER" id="PTHR11579:SF0">
    <property type="entry name" value="PROTEIN-L-ISOASPARTATE(D-ASPARTATE) O-METHYLTRANSFERASE"/>
    <property type="match status" value="1"/>
</dbReference>
<comment type="caution">
    <text evidence="12">The sequence shown here is derived from an EMBL/GenBank/DDBJ whole genome shotgun (WGS) entry which is preliminary data.</text>
</comment>
<name>A0A7W7ZY59_9ACTN</name>
<proteinExistence type="inferred from homology"/>
<dbReference type="AlphaFoldDB" id="A0A7W7ZY59"/>
<evidence type="ECO:0000313" key="13">
    <source>
        <dbReference type="Proteomes" id="UP000568380"/>
    </source>
</evidence>
<evidence type="ECO:0000256" key="4">
    <source>
        <dbReference type="ARBA" id="ARBA00013346"/>
    </source>
</evidence>
<evidence type="ECO:0000256" key="7">
    <source>
        <dbReference type="ARBA" id="ARBA00022679"/>
    </source>
</evidence>
<evidence type="ECO:0000256" key="11">
    <source>
        <dbReference type="ARBA" id="ARBA00031350"/>
    </source>
</evidence>
<dbReference type="EC" id="2.1.1.77" evidence="3"/>
<evidence type="ECO:0000256" key="3">
    <source>
        <dbReference type="ARBA" id="ARBA00011890"/>
    </source>
</evidence>
<protein>
    <recommendedName>
        <fullName evidence="4">Protein-L-isoaspartate O-methyltransferase</fullName>
        <ecNumber evidence="3">2.1.1.77</ecNumber>
    </recommendedName>
    <alternativeName>
        <fullName evidence="11">L-isoaspartyl protein carboxyl methyltransferase</fullName>
    </alternativeName>
    <alternativeName>
        <fullName evidence="9">Protein L-isoaspartyl methyltransferase</fullName>
    </alternativeName>
    <alternativeName>
        <fullName evidence="10">Protein-beta-aspartate methyltransferase</fullName>
    </alternativeName>
</protein>
<dbReference type="PANTHER" id="PTHR11579">
    <property type="entry name" value="PROTEIN-L-ISOASPARTATE O-METHYLTRANSFERASE"/>
    <property type="match status" value="1"/>
</dbReference>
<dbReference type="CDD" id="cd02440">
    <property type="entry name" value="AdoMet_MTases"/>
    <property type="match status" value="1"/>
</dbReference>
<evidence type="ECO:0000256" key="6">
    <source>
        <dbReference type="ARBA" id="ARBA00022603"/>
    </source>
</evidence>
<dbReference type="GO" id="GO:0032259">
    <property type="term" value="P:methylation"/>
    <property type="evidence" value="ECO:0007669"/>
    <property type="project" value="UniProtKB-KW"/>
</dbReference>
<evidence type="ECO:0000256" key="10">
    <source>
        <dbReference type="ARBA" id="ARBA00031323"/>
    </source>
</evidence>
<dbReference type="SUPFAM" id="SSF53335">
    <property type="entry name" value="S-adenosyl-L-methionine-dependent methyltransferases"/>
    <property type="match status" value="1"/>
</dbReference>